<reference evidence="13 14" key="1">
    <citation type="submission" date="2018-06" db="EMBL/GenBank/DDBJ databases">
        <title>Genomic Encyclopedia of Archaeal and Bacterial Type Strains, Phase II (KMG-II): from individual species to whole genera.</title>
        <authorList>
            <person name="Goeker M."/>
        </authorList>
    </citation>
    <scope>NUCLEOTIDE SEQUENCE [LARGE SCALE GENOMIC DNA]</scope>
    <source>
        <strain evidence="13 14">ATCC BAA-1881</strain>
    </source>
</reference>
<dbReference type="PANTHER" id="PTHR43725">
    <property type="entry name" value="UDP-GLUCOSE 4-EPIMERASE"/>
    <property type="match status" value="1"/>
</dbReference>
<protein>
    <recommendedName>
        <fullName evidence="6">UDP-glucose 4-epimerase</fullName>
        <ecNumber evidence="5">5.1.3.2</ecNumber>
    </recommendedName>
    <alternativeName>
        <fullName evidence="11">Galactowaldenase</fullName>
    </alternativeName>
    <alternativeName>
        <fullName evidence="10">UDP-galactose 4-epimerase</fullName>
    </alternativeName>
</protein>
<accession>A0A326U8A0</accession>
<evidence type="ECO:0000259" key="12">
    <source>
        <dbReference type="Pfam" id="PF01370"/>
    </source>
</evidence>
<dbReference type="EMBL" id="QKUF01000008">
    <property type="protein sequence ID" value="PZW29415.1"/>
    <property type="molecule type" value="Genomic_DNA"/>
</dbReference>
<dbReference type="RefSeq" id="WP_111322778.1">
    <property type="nucleotide sequence ID" value="NZ_BIFX01000001.1"/>
</dbReference>
<evidence type="ECO:0000256" key="8">
    <source>
        <dbReference type="ARBA" id="ARBA00023144"/>
    </source>
</evidence>
<comment type="caution">
    <text evidence="13">The sequence shown here is derived from an EMBL/GenBank/DDBJ whole genome shotgun (WGS) entry which is preliminary data.</text>
</comment>
<evidence type="ECO:0000256" key="9">
    <source>
        <dbReference type="ARBA" id="ARBA00023235"/>
    </source>
</evidence>
<dbReference type="GO" id="GO:0005829">
    <property type="term" value="C:cytosol"/>
    <property type="evidence" value="ECO:0007669"/>
    <property type="project" value="TreeGrafter"/>
</dbReference>
<dbReference type="InterPro" id="IPR001509">
    <property type="entry name" value="Epimerase_deHydtase"/>
</dbReference>
<comment type="cofactor">
    <cofactor evidence="2">
        <name>NAD(+)</name>
        <dbReference type="ChEBI" id="CHEBI:57540"/>
    </cofactor>
</comment>
<comment type="catalytic activity">
    <reaction evidence="1">
        <text>UDP-alpha-D-glucose = UDP-alpha-D-galactose</text>
        <dbReference type="Rhea" id="RHEA:22168"/>
        <dbReference type="ChEBI" id="CHEBI:58885"/>
        <dbReference type="ChEBI" id="CHEBI:66914"/>
        <dbReference type="EC" id="5.1.3.2"/>
    </reaction>
</comment>
<comment type="pathway">
    <text evidence="3">Carbohydrate metabolism; galactose metabolism.</text>
</comment>
<dbReference type="GO" id="GO:0006012">
    <property type="term" value="P:galactose metabolic process"/>
    <property type="evidence" value="ECO:0007669"/>
    <property type="project" value="UniProtKB-KW"/>
</dbReference>
<feature type="domain" description="NAD-dependent epimerase/dehydratase" evidence="12">
    <location>
        <begin position="3"/>
        <end position="167"/>
    </location>
</feature>
<evidence type="ECO:0000256" key="10">
    <source>
        <dbReference type="ARBA" id="ARBA00031367"/>
    </source>
</evidence>
<evidence type="ECO:0000256" key="5">
    <source>
        <dbReference type="ARBA" id="ARBA00013189"/>
    </source>
</evidence>
<proteinExistence type="inferred from homology"/>
<comment type="similarity">
    <text evidence="4">Belongs to the NAD(P)-dependent epimerase/dehydratase family.</text>
</comment>
<dbReference type="EC" id="5.1.3.2" evidence="5"/>
<evidence type="ECO:0000256" key="1">
    <source>
        <dbReference type="ARBA" id="ARBA00000083"/>
    </source>
</evidence>
<keyword evidence="8" id="KW-0299">Galactose metabolism</keyword>
<name>A0A326U8A0_THEHA</name>
<dbReference type="Gene3D" id="3.40.50.720">
    <property type="entry name" value="NAD(P)-binding Rossmann-like Domain"/>
    <property type="match status" value="1"/>
</dbReference>
<keyword evidence="7" id="KW-0520">NAD</keyword>
<dbReference type="PANTHER" id="PTHR43725:SF47">
    <property type="entry name" value="UDP-GLUCOSE 4-EPIMERASE"/>
    <property type="match status" value="1"/>
</dbReference>
<dbReference type="SUPFAM" id="SSF51735">
    <property type="entry name" value="NAD(P)-binding Rossmann-fold domains"/>
    <property type="match status" value="1"/>
</dbReference>
<dbReference type="Pfam" id="PF01370">
    <property type="entry name" value="Epimerase"/>
    <property type="match status" value="1"/>
</dbReference>
<dbReference type="InterPro" id="IPR036291">
    <property type="entry name" value="NAD(P)-bd_dom_sf"/>
</dbReference>
<evidence type="ECO:0000313" key="14">
    <source>
        <dbReference type="Proteomes" id="UP000248806"/>
    </source>
</evidence>
<evidence type="ECO:0000313" key="13">
    <source>
        <dbReference type="EMBL" id="PZW29415.1"/>
    </source>
</evidence>
<evidence type="ECO:0000256" key="2">
    <source>
        <dbReference type="ARBA" id="ARBA00001911"/>
    </source>
</evidence>
<dbReference type="OrthoDB" id="9803892at2"/>
<evidence type="ECO:0000256" key="3">
    <source>
        <dbReference type="ARBA" id="ARBA00004947"/>
    </source>
</evidence>
<keyword evidence="8" id="KW-0119">Carbohydrate metabolism</keyword>
<dbReference type="GO" id="GO:0003978">
    <property type="term" value="F:UDP-glucose 4-epimerase activity"/>
    <property type="evidence" value="ECO:0007669"/>
    <property type="project" value="UniProtKB-EC"/>
</dbReference>
<evidence type="ECO:0000256" key="11">
    <source>
        <dbReference type="ARBA" id="ARBA00033067"/>
    </source>
</evidence>
<dbReference type="AlphaFoldDB" id="A0A326U8A0"/>
<keyword evidence="14" id="KW-1185">Reference proteome</keyword>
<keyword evidence="9" id="KW-0413">Isomerase</keyword>
<evidence type="ECO:0000256" key="7">
    <source>
        <dbReference type="ARBA" id="ARBA00023027"/>
    </source>
</evidence>
<dbReference type="Proteomes" id="UP000248806">
    <property type="component" value="Unassembled WGS sequence"/>
</dbReference>
<evidence type="ECO:0000256" key="6">
    <source>
        <dbReference type="ARBA" id="ARBA00018569"/>
    </source>
</evidence>
<evidence type="ECO:0000256" key="4">
    <source>
        <dbReference type="ARBA" id="ARBA00007637"/>
    </source>
</evidence>
<sequence>MKILLTGAFGNVGFHTLQELLKRGHTVRCFDLRNQATEKKARQIQGKAEIVWGNLTNTPSVEAAVAGQELIIHFGAIIPPAVDENKQLAYDVNVNGTRRIIEAAQKQPIKPRIFFSSTLDVFGHTQDKEPPRRVTDPMQATDDYSSHKIESEGMIRNSGLEWCIFRFADVPPLSPRPPHPIMFTIPLDTRFEMVHPFDVAFAVANAIERPVWGKILLIGGGKSCQVRYRDYLRSSLEGSGVGMLPEEAFGHEPYCTDWLDTTESQELLQYQRHSFEEIMRDVNKATRPPAPIRLIMPLLRPSIRKSILKMSPYWQARK</sequence>
<gene>
    <name evidence="13" type="ORF">EI42_02709</name>
</gene>
<organism evidence="13 14">
    <name type="scientific">Thermosporothrix hazakensis</name>
    <dbReference type="NCBI Taxonomy" id="644383"/>
    <lineage>
        <taxon>Bacteria</taxon>
        <taxon>Bacillati</taxon>
        <taxon>Chloroflexota</taxon>
        <taxon>Ktedonobacteria</taxon>
        <taxon>Ktedonobacterales</taxon>
        <taxon>Thermosporotrichaceae</taxon>
        <taxon>Thermosporothrix</taxon>
    </lineage>
</organism>